<dbReference type="GO" id="GO:0006285">
    <property type="term" value="P:base-excision repair, AP site formation"/>
    <property type="evidence" value="ECO:0007669"/>
    <property type="project" value="UniProtKB-ARBA"/>
</dbReference>
<evidence type="ECO:0000313" key="3">
    <source>
        <dbReference type="Proteomes" id="UP000030143"/>
    </source>
</evidence>
<proteinExistence type="predicted"/>
<dbReference type="PhylomeDB" id="A0A0A2KGB1"/>
<dbReference type="EMBL" id="JQFZ01000002">
    <property type="protein sequence ID" value="KGO63400.1"/>
    <property type="molecule type" value="Genomic_DNA"/>
</dbReference>
<comment type="caution">
    <text evidence="2">The sequence shown here is derived from an EMBL/GenBank/DDBJ whole genome shotgun (WGS) entry which is preliminary data.</text>
</comment>
<dbReference type="PANTHER" id="PTHR47203">
    <property type="match status" value="1"/>
</dbReference>
<dbReference type="Pfam" id="PF00730">
    <property type="entry name" value="HhH-GPD"/>
    <property type="match status" value="1"/>
</dbReference>
<evidence type="ECO:0000259" key="1">
    <source>
        <dbReference type="SMART" id="SM00478"/>
    </source>
</evidence>
<dbReference type="Gene3D" id="1.10.1670.10">
    <property type="entry name" value="Helix-hairpin-Helix base-excision DNA repair enzymes (C-terminal)"/>
    <property type="match status" value="1"/>
</dbReference>
<dbReference type="InterPro" id="IPR023170">
    <property type="entry name" value="HhH_base_excis_C"/>
</dbReference>
<dbReference type="CDD" id="cd00056">
    <property type="entry name" value="ENDO3c"/>
    <property type="match status" value="1"/>
</dbReference>
<dbReference type="STRING" id="27334.A0A0A2KGB1"/>
<sequence length="297" mass="33545">MARILKAQKPRARNLGLPYHDVAKTTATTLTVKIKPVKKITQYKRFATSSPFPDYKRPSPQECKEAHRILVASHGERDPTATNAMNADGFDRPTVFTDPLDGLVYGLLCQATNERNAIRQVQAMVKEYGSWTDYNVISDGGEATLRDVLSCGGLHVRKAKFIMSILHQVKSRHGVYSLNHLWPLNDEEVMEEFLSYNGVGPKTASCLIALTLKRQRFVVDTHIYRITGFLGWRPMHATPEEARAHLERRIPDDFKYSLHLLFITHGRECPECKTGSKITGSCNLRKAFHDLVPDLAT</sequence>
<dbReference type="OrthoDB" id="5607at2759"/>
<dbReference type="GO" id="GO:0000702">
    <property type="term" value="F:oxidized base lesion DNA N-glycosylase activity"/>
    <property type="evidence" value="ECO:0007669"/>
    <property type="project" value="UniProtKB-ARBA"/>
</dbReference>
<reference evidence="2 3" key="1">
    <citation type="journal article" date="2015" name="Mol. Plant Microbe Interact.">
        <title>Genome, transcriptome, and functional analyses of Penicillium expansum provide new insights into secondary metabolism and pathogenicity.</title>
        <authorList>
            <person name="Ballester A.R."/>
            <person name="Marcet-Houben M."/>
            <person name="Levin E."/>
            <person name="Sela N."/>
            <person name="Selma-Lazaro C."/>
            <person name="Carmona L."/>
            <person name="Wisniewski M."/>
            <person name="Droby S."/>
            <person name="Gonzalez-Candelas L."/>
            <person name="Gabaldon T."/>
        </authorList>
    </citation>
    <scope>NUCLEOTIDE SEQUENCE [LARGE SCALE GENOMIC DNA]</scope>
    <source>
        <strain evidence="2 3">MD-8</strain>
    </source>
</reference>
<dbReference type="InterPro" id="IPR003265">
    <property type="entry name" value="HhH-GPD_domain"/>
</dbReference>
<feature type="domain" description="HhH-GPD" evidence="1">
    <location>
        <begin position="108"/>
        <end position="268"/>
    </location>
</feature>
<dbReference type="VEuPathDB" id="FungiDB:PEXP_019890"/>
<protein>
    <submittedName>
        <fullName evidence="2">DNA glycosylase</fullName>
    </submittedName>
</protein>
<dbReference type="SUPFAM" id="SSF48150">
    <property type="entry name" value="DNA-glycosylase"/>
    <property type="match status" value="1"/>
</dbReference>
<dbReference type="GeneID" id="27673885"/>
<evidence type="ECO:0000313" key="2">
    <source>
        <dbReference type="EMBL" id="KGO63400.1"/>
    </source>
</evidence>
<dbReference type="PANTHER" id="PTHR47203:SF1">
    <property type="entry name" value="HYPOTHETICAL BASE EXCISION DNA REPAIR PROTEIN (EUROFUNG)"/>
    <property type="match status" value="1"/>
</dbReference>
<dbReference type="AlphaFoldDB" id="A0A0A2KGB1"/>
<name>A0A0A2KGB1_PENEN</name>
<accession>A0A0A2KGB1</accession>
<dbReference type="RefSeq" id="XP_016603820.1">
    <property type="nucleotide sequence ID" value="XM_016738466.1"/>
</dbReference>
<organism evidence="2 3">
    <name type="scientific">Penicillium expansum</name>
    <name type="common">Blue mold rot fungus</name>
    <dbReference type="NCBI Taxonomy" id="27334"/>
    <lineage>
        <taxon>Eukaryota</taxon>
        <taxon>Fungi</taxon>
        <taxon>Dikarya</taxon>
        <taxon>Ascomycota</taxon>
        <taxon>Pezizomycotina</taxon>
        <taxon>Eurotiomycetes</taxon>
        <taxon>Eurotiomycetidae</taxon>
        <taxon>Eurotiales</taxon>
        <taxon>Aspergillaceae</taxon>
        <taxon>Penicillium</taxon>
    </lineage>
</organism>
<dbReference type="HOGENOM" id="CLU_012862_9_1_1"/>
<dbReference type="Proteomes" id="UP000030143">
    <property type="component" value="Unassembled WGS sequence"/>
</dbReference>
<dbReference type="Gene3D" id="1.10.340.30">
    <property type="entry name" value="Hypothetical protein, domain 2"/>
    <property type="match status" value="1"/>
</dbReference>
<gene>
    <name evidence="2" type="ORF">PEX2_011890</name>
</gene>
<dbReference type="SMART" id="SM00478">
    <property type="entry name" value="ENDO3c"/>
    <property type="match status" value="1"/>
</dbReference>
<dbReference type="InterPro" id="IPR011257">
    <property type="entry name" value="DNA_glycosylase"/>
</dbReference>
<keyword evidence="3" id="KW-1185">Reference proteome</keyword>